<dbReference type="GO" id="GO:0061631">
    <property type="term" value="F:ubiquitin conjugating enzyme activity"/>
    <property type="evidence" value="ECO:0007669"/>
    <property type="project" value="UniProtKB-EC"/>
</dbReference>
<dbReference type="Gene3D" id="3.10.110.10">
    <property type="entry name" value="Ubiquitin Conjugating Enzyme"/>
    <property type="match status" value="1"/>
</dbReference>
<evidence type="ECO:0000256" key="6">
    <source>
        <dbReference type="PROSITE-ProRule" id="PRU10133"/>
    </source>
</evidence>
<protein>
    <recommendedName>
        <fullName evidence="1">E2 ubiquitin-conjugating enzyme</fullName>
        <ecNumber evidence="1">2.3.2.23</ecNumber>
    </recommendedName>
</protein>
<keyword evidence="2" id="KW-0808">Transferase</keyword>
<evidence type="ECO:0000256" key="4">
    <source>
        <dbReference type="ARBA" id="ARBA00022786"/>
    </source>
</evidence>
<keyword evidence="11" id="KW-1185">Reference proteome</keyword>
<sequence>MTNNNNNNNKKTSNLQMVPPINKIDFNKVSSSYPAQLVSRVKYEINLFENDPPPGIYASIVNDQINTLEASVLGPQDTPYDKGVFKLEISLPFKYPFEPPQIKFITPIYHPNIDSNGRICLDILYMPPKGEWKPALNLLSVLNSIRLLMSNPNPHDPLMTDITEIYKNNHAQFIQTAQSWTRKHAMDIQFQEKDKNDFRKKRLRGQEPEPSKYEPDVKNIKYSLRSHHEGDNGNDDDNDEVDEDDFDSDDIVEEDFSNNDNNNKSNGNGVNSTTTTTTTTTTKTDTYSNSTKNNNTIGHGEINNELYQNTNNNEEDEQDDEW</sequence>
<dbReference type="InterPro" id="IPR000608">
    <property type="entry name" value="UBC"/>
</dbReference>
<evidence type="ECO:0000256" key="2">
    <source>
        <dbReference type="ARBA" id="ARBA00022679"/>
    </source>
</evidence>
<dbReference type="EMBL" id="LODT01000037">
    <property type="protein sequence ID" value="KYQ90670.1"/>
    <property type="molecule type" value="Genomic_DNA"/>
</dbReference>
<dbReference type="InterPro" id="IPR016135">
    <property type="entry name" value="UBQ-conjugating_enzyme/RWD"/>
</dbReference>
<dbReference type="PROSITE" id="PS00183">
    <property type="entry name" value="UBC_1"/>
    <property type="match status" value="1"/>
</dbReference>
<comment type="similarity">
    <text evidence="7">Belongs to the ubiquitin-conjugating enzyme family.</text>
</comment>
<evidence type="ECO:0000256" key="5">
    <source>
        <dbReference type="ARBA" id="ARBA00022840"/>
    </source>
</evidence>
<dbReference type="SMART" id="SM00212">
    <property type="entry name" value="UBCc"/>
    <property type="match status" value="1"/>
</dbReference>
<accession>A0A151Z9P2</accession>
<dbReference type="OMA" id="NNARTNI"/>
<dbReference type="InterPro" id="IPR023313">
    <property type="entry name" value="UBQ-conjugating_AS"/>
</dbReference>
<dbReference type="Pfam" id="PF00179">
    <property type="entry name" value="UQ_con"/>
    <property type="match status" value="1"/>
</dbReference>
<dbReference type="EC" id="2.3.2.23" evidence="1"/>
<feature type="active site" description="Glycyl thioester intermediate" evidence="6">
    <location>
        <position position="120"/>
    </location>
</feature>
<feature type="compositionally biased region" description="Acidic residues" evidence="8">
    <location>
        <begin position="313"/>
        <end position="322"/>
    </location>
</feature>
<evidence type="ECO:0000259" key="9">
    <source>
        <dbReference type="PROSITE" id="PS50127"/>
    </source>
</evidence>
<evidence type="ECO:0000313" key="11">
    <source>
        <dbReference type="Proteomes" id="UP000076078"/>
    </source>
</evidence>
<proteinExistence type="inferred from homology"/>
<dbReference type="FunFam" id="3.10.110.10:FF:000041">
    <property type="entry name" value="Ubiquitin-conjugating enzyme E2 T"/>
    <property type="match status" value="1"/>
</dbReference>
<dbReference type="GO" id="GO:0005524">
    <property type="term" value="F:ATP binding"/>
    <property type="evidence" value="ECO:0007669"/>
    <property type="project" value="UniProtKB-UniRule"/>
</dbReference>
<feature type="compositionally biased region" description="Acidic residues" evidence="8">
    <location>
        <begin position="232"/>
        <end position="257"/>
    </location>
</feature>
<feature type="region of interest" description="Disordered" evidence="8">
    <location>
        <begin position="191"/>
        <end position="322"/>
    </location>
</feature>
<evidence type="ECO:0000313" key="10">
    <source>
        <dbReference type="EMBL" id="KYQ90670.1"/>
    </source>
</evidence>
<comment type="caution">
    <text evidence="10">The sequence shown here is derived from an EMBL/GenBank/DDBJ whole genome shotgun (WGS) entry which is preliminary data.</text>
</comment>
<dbReference type="PROSITE" id="PS50127">
    <property type="entry name" value="UBC_2"/>
    <property type="match status" value="1"/>
</dbReference>
<evidence type="ECO:0000256" key="8">
    <source>
        <dbReference type="SAM" id="MobiDB-lite"/>
    </source>
</evidence>
<feature type="domain" description="UBC core" evidence="9">
    <location>
        <begin position="36"/>
        <end position="186"/>
    </location>
</feature>
<evidence type="ECO:0000256" key="1">
    <source>
        <dbReference type="ARBA" id="ARBA00012486"/>
    </source>
</evidence>
<organism evidence="10 11">
    <name type="scientific">Tieghemostelium lacteum</name>
    <name type="common">Slime mold</name>
    <name type="synonym">Dictyostelium lacteum</name>
    <dbReference type="NCBI Taxonomy" id="361077"/>
    <lineage>
        <taxon>Eukaryota</taxon>
        <taxon>Amoebozoa</taxon>
        <taxon>Evosea</taxon>
        <taxon>Eumycetozoa</taxon>
        <taxon>Dictyostelia</taxon>
        <taxon>Dictyosteliales</taxon>
        <taxon>Raperosteliaceae</taxon>
        <taxon>Tieghemostelium</taxon>
    </lineage>
</organism>
<name>A0A151Z9P2_TIELA</name>
<dbReference type="PANTHER" id="PTHR24068">
    <property type="entry name" value="UBIQUITIN-CONJUGATING ENZYME E2"/>
    <property type="match status" value="1"/>
</dbReference>
<dbReference type="CDD" id="cd23805">
    <property type="entry name" value="UBCc_UBE2T"/>
    <property type="match status" value="1"/>
</dbReference>
<dbReference type="InParanoid" id="A0A151Z9P2"/>
<gene>
    <name evidence="10" type="ORF">DLAC_09305</name>
</gene>
<dbReference type="AlphaFoldDB" id="A0A151Z9P2"/>
<keyword evidence="5 7" id="KW-0067">ATP-binding</keyword>
<feature type="compositionally biased region" description="Low complexity" evidence="8">
    <location>
        <begin position="258"/>
        <end position="312"/>
    </location>
</feature>
<keyword evidence="3 7" id="KW-0547">Nucleotide-binding</keyword>
<dbReference type="STRING" id="361077.A0A151Z9P2"/>
<dbReference type="Proteomes" id="UP000076078">
    <property type="component" value="Unassembled WGS sequence"/>
</dbReference>
<keyword evidence="4 7" id="KW-0833">Ubl conjugation pathway</keyword>
<dbReference type="FunCoup" id="A0A151Z9P2">
    <property type="interactions" value="100"/>
</dbReference>
<reference evidence="10 11" key="1">
    <citation type="submission" date="2015-12" db="EMBL/GenBank/DDBJ databases">
        <title>Dictyostelia acquired genes for synthesis and detection of signals that induce cell-type specialization by lateral gene transfer from prokaryotes.</title>
        <authorList>
            <person name="Gloeckner G."/>
            <person name="Schaap P."/>
        </authorList>
    </citation>
    <scope>NUCLEOTIDE SEQUENCE [LARGE SCALE GENOMIC DNA]</scope>
    <source>
        <strain evidence="10 11">TK</strain>
    </source>
</reference>
<evidence type="ECO:0000256" key="3">
    <source>
        <dbReference type="ARBA" id="ARBA00022741"/>
    </source>
</evidence>
<dbReference type="OrthoDB" id="9978460at2759"/>
<evidence type="ECO:0000256" key="7">
    <source>
        <dbReference type="RuleBase" id="RU362109"/>
    </source>
</evidence>
<dbReference type="SUPFAM" id="SSF54495">
    <property type="entry name" value="UBC-like"/>
    <property type="match status" value="1"/>
</dbReference>
<feature type="compositionally biased region" description="Basic and acidic residues" evidence="8">
    <location>
        <begin position="204"/>
        <end position="219"/>
    </location>
</feature>